<dbReference type="Gene3D" id="3.40.50.880">
    <property type="match status" value="1"/>
</dbReference>
<dbReference type="HOGENOM" id="CLU_054974_3_2_5"/>
<dbReference type="eggNOG" id="COG0518">
    <property type="taxonomic scope" value="Bacteria"/>
</dbReference>
<dbReference type="PANTHER" id="PTHR42695:SF5">
    <property type="entry name" value="GLUTAMINE AMIDOTRANSFERASE YLR126C-RELATED"/>
    <property type="match status" value="1"/>
</dbReference>
<evidence type="ECO:0000259" key="1">
    <source>
        <dbReference type="Pfam" id="PF00117"/>
    </source>
</evidence>
<dbReference type="PRINTS" id="PR00096">
    <property type="entry name" value="GATASE"/>
</dbReference>
<dbReference type="EMBL" id="CP001280">
    <property type="protein sequence ID" value="ACK50750.1"/>
    <property type="molecule type" value="Genomic_DNA"/>
</dbReference>
<dbReference type="GO" id="GO:0016740">
    <property type="term" value="F:transferase activity"/>
    <property type="evidence" value="ECO:0007669"/>
    <property type="project" value="UniProtKB-KW"/>
</dbReference>
<dbReference type="InterPro" id="IPR044992">
    <property type="entry name" value="ChyE-like"/>
</dbReference>
<protein>
    <submittedName>
        <fullName evidence="2">Glutamine amidotransferase class-I</fullName>
    </submittedName>
</protein>
<dbReference type="PANTHER" id="PTHR42695">
    <property type="entry name" value="GLUTAMINE AMIDOTRANSFERASE YLR126C-RELATED"/>
    <property type="match status" value="1"/>
</dbReference>
<dbReference type="Pfam" id="PF00117">
    <property type="entry name" value="GATase"/>
    <property type="match status" value="1"/>
</dbReference>
<dbReference type="InterPro" id="IPR017926">
    <property type="entry name" value="GATASE"/>
</dbReference>
<reference evidence="2 3" key="1">
    <citation type="journal article" date="2010" name="J. Bacteriol.">
        <title>Complete genome sequence of the aerobic facultative methanotroph Methylocella silvestris BL2.</title>
        <authorList>
            <person name="Chen Y."/>
            <person name="Crombie A."/>
            <person name="Rahman M.T."/>
            <person name="Dedysh S.N."/>
            <person name="Liesack W."/>
            <person name="Stott M.B."/>
            <person name="Alam M."/>
            <person name="Theisen A.R."/>
            <person name="Murrell J.C."/>
            <person name="Dunfield P.F."/>
        </authorList>
    </citation>
    <scope>NUCLEOTIDE SEQUENCE [LARGE SCALE GENOMIC DNA]</scope>
    <source>
        <strain evidence="3">DSM 15510 / CIP 108128 / LMG 27833 / NCIMB 13906 / BL2</strain>
    </source>
</reference>
<gene>
    <name evidence="2" type="ordered locus">Msil_1805</name>
</gene>
<name>B8ELW9_METSB</name>
<organism evidence="2 3">
    <name type="scientific">Methylocella silvestris (strain DSM 15510 / CIP 108128 / LMG 27833 / NCIMB 13906 / BL2)</name>
    <dbReference type="NCBI Taxonomy" id="395965"/>
    <lineage>
        <taxon>Bacteria</taxon>
        <taxon>Pseudomonadati</taxon>
        <taxon>Pseudomonadota</taxon>
        <taxon>Alphaproteobacteria</taxon>
        <taxon>Hyphomicrobiales</taxon>
        <taxon>Beijerinckiaceae</taxon>
        <taxon>Methylocella</taxon>
    </lineage>
</organism>
<keyword evidence="3" id="KW-1185">Reference proteome</keyword>
<dbReference type="InterPro" id="IPR029062">
    <property type="entry name" value="Class_I_gatase-like"/>
</dbReference>
<dbReference type="AlphaFoldDB" id="B8ELW9"/>
<dbReference type="RefSeq" id="WP_012590820.1">
    <property type="nucleotide sequence ID" value="NC_011666.1"/>
</dbReference>
<feature type="domain" description="Glutamine amidotransferase" evidence="1">
    <location>
        <begin position="41"/>
        <end position="182"/>
    </location>
</feature>
<dbReference type="CDD" id="cd01741">
    <property type="entry name" value="GATase1_1"/>
    <property type="match status" value="1"/>
</dbReference>
<dbReference type="OrthoDB" id="9794816at2"/>
<dbReference type="GO" id="GO:0005829">
    <property type="term" value="C:cytosol"/>
    <property type="evidence" value="ECO:0007669"/>
    <property type="project" value="TreeGrafter"/>
</dbReference>
<evidence type="ECO:0000313" key="2">
    <source>
        <dbReference type="EMBL" id="ACK50750.1"/>
    </source>
</evidence>
<dbReference type="SUPFAM" id="SSF52317">
    <property type="entry name" value="Class I glutamine amidotransferase-like"/>
    <property type="match status" value="1"/>
</dbReference>
<keyword evidence="2" id="KW-0808">Transferase</keyword>
<dbReference type="STRING" id="395965.Msil_1805"/>
<dbReference type="KEGG" id="msl:Msil_1805"/>
<proteinExistence type="predicted"/>
<sequence>MRILVFQHLSVEHPGIFRNFWSEAGHEWRAVELDEGEPIPTLDSYDLLVVMGGPMDVWQEKAHPWLAREKAAIRHWVERLERPYFGVCLGHQLLAASLGGKVGLMVRPEVGLSAVDLTPSGQDDPLFQGFAAGFETFQWHGAEVSRLPPGAKILAGNSACPAQAIRYGRHAYGVQFHMEIEASAVDEWEQIPEYRESLEKALGAENAARLGQEIAPKLEAFERSARLVNNNLMKIVARGAKREAVTE</sequence>
<dbReference type="Proteomes" id="UP000002257">
    <property type="component" value="Chromosome"/>
</dbReference>
<evidence type="ECO:0000313" key="3">
    <source>
        <dbReference type="Proteomes" id="UP000002257"/>
    </source>
</evidence>
<keyword evidence="2" id="KW-0315">Glutamine amidotransferase</keyword>
<accession>B8ELW9</accession>
<dbReference type="MEROPS" id="C26.001"/>
<dbReference type="PROSITE" id="PS51273">
    <property type="entry name" value="GATASE_TYPE_1"/>
    <property type="match status" value="1"/>
</dbReference>